<dbReference type="AlphaFoldDB" id="A0A1A8ZK73"/>
<keyword evidence="1" id="KW-0812">Transmembrane</keyword>
<evidence type="ECO:0000313" key="4">
    <source>
        <dbReference type="Proteomes" id="UP000198765"/>
    </source>
</evidence>
<dbReference type="InterPro" id="IPR000326">
    <property type="entry name" value="PAP2/HPO"/>
</dbReference>
<dbReference type="PANTHER" id="PTHR14969:SF13">
    <property type="entry name" value="AT30094P"/>
    <property type="match status" value="1"/>
</dbReference>
<protein>
    <submittedName>
        <fullName evidence="3">Undecaprenyl-diphosphatase</fullName>
    </submittedName>
</protein>
<dbReference type="SMART" id="SM00014">
    <property type="entry name" value="acidPPc"/>
    <property type="match status" value="1"/>
</dbReference>
<dbReference type="InterPro" id="IPR036938">
    <property type="entry name" value="PAP2/HPO_sf"/>
</dbReference>
<dbReference type="CDD" id="cd03392">
    <property type="entry name" value="PAP2_like_2"/>
    <property type="match status" value="1"/>
</dbReference>
<dbReference type="Pfam" id="PF01569">
    <property type="entry name" value="PAP2"/>
    <property type="match status" value="1"/>
</dbReference>
<reference evidence="3 4" key="1">
    <citation type="submission" date="2016-06" db="EMBL/GenBank/DDBJ databases">
        <authorList>
            <person name="Kjaerup R.B."/>
            <person name="Dalgaard T.S."/>
            <person name="Juul-Madsen H.R."/>
        </authorList>
    </citation>
    <scope>NUCLEOTIDE SEQUENCE [LARGE SCALE GENOMIC DNA]</scope>
    <source>
        <strain evidence="3 4">DSM 45248</strain>
    </source>
</reference>
<dbReference type="PATRIC" id="fig|299146.4.peg.2141"/>
<accession>A0A1A8ZK73</accession>
<dbReference type="PANTHER" id="PTHR14969">
    <property type="entry name" value="SPHINGOSINE-1-PHOSPHATE PHOSPHOHYDROLASE"/>
    <property type="match status" value="1"/>
</dbReference>
<proteinExistence type="predicted"/>
<evidence type="ECO:0000313" key="3">
    <source>
        <dbReference type="EMBL" id="SBT44465.1"/>
    </source>
</evidence>
<feature type="transmembrane region" description="Helical" evidence="1">
    <location>
        <begin position="186"/>
        <end position="206"/>
    </location>
</feature>
<name>A0A1A8ZK73_9ACTN</name>
<feature type="transmembrane region" description="Helical" evidence="1">
    <location>
        <begin position="89"/>
        <end position="107"/>
    </location>
</feature>
<dbReference type="EMBL" id="LT594324">
    <property type="protein sequence ID" value="SBT44465.1"/>
    <property type="molecule type" value="Genomic_DNA"/>
</dbReference>
<evidence type="ECO:0000256" key="1">
    <source>
        <dbReference type="SAM" id="Phobius"/>
    </source>
</evidence>
<evidence type="ECO:0000259" key="2">
    <source>
        <dbReference type="SMART" id="SM00014"/>
    </source>
</evidence>
<sequence>MSPREQTVGSMAVRSWLAARLTPGGALGLPLTVSFLMIAAAGWGLGELADSVRENDDLAAGDAAATAWVVAHRTGGLTAALRVVTELGGIWMALALVAVAALAMPLPGSRWRTAALMVLVSGGTSALVNGVKLLIARPRPTLPDMISAASGFSFPSGHSAQAVAAYASLAYLACRRWPVPAVRVSAWAGAGLLVLLVGFSRLYLGVHWLTDVLGGYLLAAAWATAVWAAVRLATAQRQRRAAVGQDQGTPEP</sequence>
<keyword evidence="1" id="KW-0472">Membrane</keyword>
<organism evidence="3 4">
    <name type="scientific">Micromonospora narathiwatensis</name>
    <dbReference type="NCBI Taxonomy" id="299146"/>
    <lineage>
        <taxon>Bacteria</taxon>
        <taxon>Bacillati</taxon>
        <taxon>Actinomycetota</taxon>
        <taxon>Actinomycetes</taxon>
        <taxon>Micromonosporales</taxon>
        <taxon>Micromonosporaceae</taxon>
        <taxon>Micromonospora</taxon>
    </lineage>
</organism>
<keyword evidence="4" id="KW-1185">Reference proteome</keyword>
<dbReference type="SUPFAM" id="SSF48317">
    <property type="entry name" value="Acid phosphatase/Vanadium-dependent haloperoxidase"/>
    <property type="match status" value="1"/>
</dbReference>
<gene>
    <name evidence="3" type="ORF">GA0070621_2073</name>
</gene>
<feature type="transmembrane region" description="Helical" evidence="1">
    <location>
        <begin position="114"/>
        <end position="136"/>
    </location>
</feature>
<dbReference type="Gene3D" id="1.20.144.10">
    <property type="entry name" value="Phosphatidic acid phosphatase type 2/haloperoxidase"/>
    <property type="match status" value="1"/>
</dbReference>
<dbReference type="Proteomes" id="UP000198765">
    <property type="component" value="Chromosome I"/>
</dbReference>
<feature type="transmembrane region" description="Helical" evidence="1">
    <location>
        <begin position="212"/>
        <end position="230"/>
    </location>
</feature>
<keyword evidence="1" id="KW-1133">Transmembrane helix</keyword>
<feature type="transmembrane region" description="Helical" evidence="1">
    <location>
        <begin position="21"/>
        <end position="45"/>
    </location>
</feature>
<feature type="domain" description="Phosphatidic acid phosphatase type 2/haloperoxidase" evidence="2">
    <location>
        <begin position="114"/>
        <end position="227"/>
    </location>
</feature>